<dbReference type="InterPro" id="IPR011009">
    <property type="entry name" value="Kinase-like_dom_sf"/>
</dbReference>
<dbReference type="SMART" id="SM00220">
    <property type="entry name" value="S_TKc"/>
    <property type="match status" value="2"/>
</dbReference>
<dbReference type="InterPro" id="IPR006575">
    <property type="entry name" value="RWD_dom"/>
</dbReference>
<evidence type="ECO:0000256" key="11">
    <source>
        <dbReference type="ARBA" id="ARBA00047899"/>
    </source>
</evidence>
<dbReference type="InterPro" id="IPR017441">
    <property type="entry name" value="Protein_kinase_ATP_BS"/>
</dbReference>
<keyword evidence="7" id="KW-0067">ATP-binding</keyword>
<dbReference type="VEuPathDB" id="FungiDB:ATEG_09350"/>
<evidence type="ECO:0000256" key="9">
    <source>
        <dbReference type="ARBA" id="ARBA00023004"/>
    </source>
</evidence>
<dbReference type="FunFam" id="3.30.200.20:FF:000379">
    <property type="entry name" value="eIF-2-alpha kinase GCN2"/>
    <property type="match status" value="1"/>
</dbReference>
<dbReference type="GO" id="GO:0007165">
    <property type="term" value="P:signal transduction"/>
    <property type="evidence" value="ECO:0007669"/>
    <property type="project" value="UniProtKB-ARBA"/>
</dbReference>
<evidence type="ECO:0000256" key="4">
    <source>
        <dbReference type="ARBA" id="ARBA00022723"/>
    </source>
</evidence>
<feature type="region of interest" description="Disordered" evidence="14">
    <location>
        <begin position="842"/>
        <end position="863"/>
    </location>
</feature>
<keyword evidence="13" id="KW-0349">Heme</keyword>
<dbReference type="Gene3D" id="1.10.510.10">
    <property type="entry name" value="Transferase(Phosphotransferase) domain 1"/>
    <property type="match status" value="2"/>
</dbReference>
<keyword evidence="16" id="KW-1185">Reference proteome</keyword>
<dbReference type="FunFam" id="3.10.110.10:FF:000050">
    <property type="entry name" value="eIF-2-alpha kinase GCN2"/>
    <property type="match status" value="1"/>
</dbReference>
<dbReference type="EC" id="2.7.11.1" evidence="1"/>
<comment type="similarity">
    <text evidence="10">Belongs to the protein kinase superfamily. Ser/Thr protein kinase family. GCN2 subfamily.</text>
</comment>
<dbReference type="PROSITE" id="PS50908">
    <property type="entry name" value="RWD"/>
    <property type="match status" value="1"/>
</dbReference>
<comment type="cofactor">
    <cofactor evidence="13">
        <name>heme</name>
        <dbReference type="ChEBI" id="CHEBI:30413"/>
    </cofactor>
</comment>
<feature type="binding site" description="axial binding residue" evidence="13">
    <location>
        <position position="529"/>
    </location>
    <ligand>
        <name>heme</name>
        <dbReference type="ChEBI" id="CHEBI:30413"/>
    </ligand>
    <ligandPart>
        <name>Fe</name>
        <dbReference type="ChEBI" id="CHEBI:18248"/>
    </ligandPart>
</feature>
<comment type="caution">
    <text evidence="15">The sequence shown here is derived from an EMBL/GenBank/DDBJ whole genome shotgun (WGS) entry which is preliminary data.</text>
</comment>
<keyword evidence="8" id="KW-0560">Oxidoreductase</keyword>
<dbReference type="Gene3D" id="3.40.50.800">
    <property type="entry name" value="Anticodon-binding domain"/>
    <property type="match status" value="1"/>
</dbReference>
<evidence type="ECO:0000256" key="8">
    <source>
        <dbReference type="ARBA" id="ARBA00023002"/>
    </source>
</evidence>
<feature type="compositionally biased region" description="Basic residues" evidence="14">
    <location>
        <begin position="622"/>
        <end position="631"/>
    </location>
</feature>
<dbReference type="PRINTS" id="PR00385">
    <property type="entry name" value="P450"/>
</dbReference>
<evidence type="ECO:0000256" key="14">
    <source>
        <dbReference type="SAM" id="MobiDB-lite"/>
    </source>
</evidence>
<dbReference type="SMART" id="SM00591">
    <property type="entry name" value="RWD"/>
    <property type="match status" value="1"/>
</dbReference>
<dbReference type="Gene3D" id="3.30.200.20">
    <property type="entry name" value="Phosphorylase Kinase, domain 1"/>
    <property type="match status" value="1"/>
</dbReference>
<dbReference type="PANTHER" id="PTHR11042:SF136">
    <property type="entry name" value="EIF-2-ALPHA KINASE GCN2"/>
    <property type="match status" value="1"/>
</dbReference>
<dbReference type="Pfam" id="PF00069">
    <property type="entry name" value="Pkinase"/>
    <property type="match status" value="3"/>
</dbReference>
<dbReference type="Gene3D" id="1.10.630.10">
    <property type="entry name" value="Cytochrome P450"/>
    <property type="match status" value="1"/>
</dbReference>
<dbReference type="Pfam" id="PF05773">
    <property type="entry name" value="RWD"/>
    <property type="match status" value="1"/>
</dbReference>
<dbReference type="FunFam" id="1.10.510.10:FF:000821">
    <property type="entry name" value="Serine/threonine-protein kinase gcn2"/>
    <property type="match status" value="1"/>
</dbReference>
<organism evidence="15 16">
    <name type="scientific">Aspergillus terreus</name>
    <dbReference type="NCBI Taxonomy" id="33178"/>
    <lineage>
        <taxon>Eukaryota</taxon>
        <taxon>Fungi</taxon>
        <taxon>Dikarya</taxon>
        <taxon>Ascomycota</taxon>
        <taxon>Pezizomycotina</taxon>
        <taxon>Eurotiomycetes</taxon>
        <taxon>Eurotiomycetidae</taxon>
        <taxon>Eurotiales</taxon>
        <taxon>Aspergillaceae</taxon>
        <taxon>Aspergillus</taxon>
        <taxon>Aspergillus subgen. Circumdati</taxon>
    </lineage>
</organism>
<dbReference type="InterPro" id="IPR001128">
    <property type="entry name" value="Cyt_P450"/>
</dbReference>
<dbReference type="CDD" id="cd14012">
    <property type="entry name" value="PK_eIF2AK_GCN2_rpt1"/>
    <property type="match status" value="1"/>
</dbReference>
<protein>
    <recommendedName>
        <fullName evidence="1">non-specific serine/threonine protein kinase</fullName>
        <ecNumber evidence="1">2.7.11.1</ecNumber>
    </recommendedName>
</protein>
<keyword evidence="2" id="KW-0723">Serine/threonine-protein kinase</keyword>
<feature type="region of interest" description="Disordered" evidence="14">
    <location>
        <begin position="787"/>
        <end position="823"/>
    </location>
</feature>
<comment type="catalytic activity">
    <reaction evidence="11">
        <text>L-threonyl-[protein] + ATP = O-phospho-L-threonyl-[protein] + ADP + H(+)</text>
        <dbReference type="Rhea" id="RHEA:46608"/>
        <dbReference type="Rhea" id="RHEA-COMP:11060"/>
        <dbReference type="Rhea" id="RHEA-COMP:11605"/>
        <dbReference type="ChEBI" id="CHEBI:15378"/>
        <dbReference type="ChEBI" id="CHEBI:30013"/>
        <dbReference type="ChEBI" id="CHEBI:30616"/>
        <dbReference type="ChEBI" id="CHEBI:61977"/>
        <dbReference type="ChEBI" id="CHEBI:456216"/>
        <dbReference type="EC" id="2.7.11.1"/>
    </reaction>
</comment>
<dbReference type="PROSITE" id="PS00107">
    <property type="entry name" value="PROTEIN_KINASE_ATP"/>
    <property type="match status" value="1"/>
</dbReference>
<dbReference type="SUPFAM" id="SSF55681">
    <property type="entry name" value="Class II aaRS and biotin synthetases"/>
    <property type="match status" value="1"/>
</dbReference>
<feature type="region of interest" description="Disordered" evidence="14">
    <location>
        <begin position="620"/>
        <end position="664"/>
    </location>
</feature>
<dbReference type="GO" id="GO:0110031">
    <property type="term" value="P:negative regulation of G2/MI transition of meiotic cell cycle"/>
    <property type="evidence" value="ECO:0007669"/>
    <property type="project" value="TreeGrafter"/>
</dbReference>
<dbReference type="GO" id="GO:0005506">
    <property type="term" value="F:iron ion binding"/>
    <property type="evidence" value="ECO:0007669"/>
    <property type="project" value="InterPro"/>
</dbReference>
<dbReference type="InterPro" id="IPR002401">
    <property type="entry name" value="Cyt_P450_E_grp-I"/>
</dbReference>
<evidence type="ECO:0000256" key="13">
    <source>
        <dbReference type="PIRSR" id="PIRSR602401-1"/>
    </source>
</evidence>
<dbReference type="InterPro" id="IPR041715">
    <property type="entry name" value="HisRS-like_core"/>
</dbReference>
<dbReference type="InterPro" id="IPR036396">
    <property type="entry name" value="Cyt_P450_sf"/>
</dbReference>
<dbReference type="PROSITE" id="PS00086">
    <property type="entry name" value="CYTOCHROME_P450"/>
    <property type="match status" value="1"/>
</dbReference>
<dbReference type="GO" id="GO:0009893">
    <property type="term" value="P:positive regulation of metabolic process"/>
    <property type="evidence" value="ECO:0007669"/>
    <property type="project" value="UniProtKB-ARBA"/>
</dbReference>
<dbReference type="PROSITE" id="PS00108">
    <property type="entry name" value="PROTEIN_KINASE_ST"/>
    <property type="match status" value="1"/>
</dbReference>
<evidence type="ECO:0000256" key="1">
    <source>
        <dbReference type="ARBA" id="ARBA00012513"/>
    </source>
</evidence>
<feature type="region of interest" description="Disordered" evidence="14">
    <location>
        <begin position="1335"/>
        <end position="1356"/>
    </location>
</feature>
<evidence type="ECO:0000256" key="3">
    <source>
        <dbReference type="ARBA" id="ARBA00022679"/>
    </source>
</evidence>
<dbReference type="GO" id="GO:0005634">
    <property type="term" value="C:nucleus"/>
    <property type="evidence" value="ECO:0007669"/>
    <property type="project" value="TreeGrafter"/>
</dbReference>
<dbReference type="FunFam" id="3.30.930.10:FF:000074">
    <property type="entry name" value="Serine/threonine-protein kinase gcn2"/>
    <property type="match status" value="1"/>
</dbReference>
<evidence type="ECO:0000313" key="15">
    <source>
        <dbReference type="EMBL" id="GFF15022.1"/>
    </source>
</evidence>
<name>A0A5M3YNG9_ASPTE</name>
<evidence type="ECO:0000256" key="6">
    <source>
        <dbReference type="ARBA" id="ARBA00022777"/>
    </source>
</evidence>
<feature type="compositionally biased region" description="Polar residues" evidence="14">
    <location>
        <begin position="650"/>
        <end position="664"/>
    </location>
</feature>
<dbReference type="FunFam" id="3.40.50.800:FF:000009">
    <property type="entry name" value="Eukaryotic translation initiation factor 2-alpha kinase"/>
    <property type="match status" value="1"/>
</dbReference>
<feature type="region of interest" description="Disordered" evidence="14">
    <location>
        <begin position="2061"/>
        <end position="2082"/>
    </location>
</feature>
<evidence type="ECO:0000256" key="7">
    <source>
        <dbReference type="ARBA" id="ARBA00022840"/>
    </source>
</evidence>
<evidence type="ECO:0000256" key="10">
    <source>
        <dbReference type="ARBA" id="ARBA00037982"/>
    </source>
</evidence>
<dbReference type="InterPro" id="IPR050339">
    <property type="entry name" value="CC_SR_Kinase"/>
</dbReference>
<dbReference type="CDD" id="cd11070">
    <property type="entry name" value="CYP56-like"/>
    <property type="match status" value="1"/>
</dbReference>
<keyword evidence="3" id="KW-0808">Transferase</keyword>
<dbReference type="GO" id="GO:0016705">
    <property type="term" value="F:oxidoreductase activity, acting on paired donors, with incorporation or reduction of molecular oxygen"/>
    <property type="evidence" value="ECO:0007669"/>
    <property type="project" value="InterPro"/>
</dbReference>
<dbReference type="SUPFAM" id="SSF56112">
    <property type="entry name" value="Protein kinase-like (PK-like)"/>
    <property type="match status" value="2"/>
</dbReference>
<dbReference type="Gene3D" id="3.10.110.10">
    <property type="entry name" value="Ubiquitin Conjugating Enzyme"/>
    <property type="match status" value="1"/>
</dbReference>
<dbReference type="PRINTS" id="PR00463">
    <property type="entry name" value="EP450I"/>
</dbReference>
<proteinExistence type="inferred from homology"/>
<evidence type="ECO:0000256" key="12">
    <source>
        <dbReference type="ARBA" id="ARBA00048679"/>
    </source>
</evidence>
<dbReference type="InterPro" id="IPR016135">
    <property type="entry name" value="UBQ-conjugating_enzyme/RWD"/>
</dbReference>
<keyword evidence="4 13" id="KW-0479">Metal-binding</keyword>
<feature type="compositionally biased region" description="Polar residues" evidence="14">
    <location>
        <begin position="2072"/>
        <end position="2082"/>
    </location>
</feature>
<dbReference type="InterPro" id="IPR045864">
    <property type="entry name" value="aa-tRNA-synth_II/BPL/LPL"/>
</dbReference>
<dbReference type="GO" id="GO:0005737">
    <property type="term" value="C:cytoplasm"/>
    <property type="evidence" value="ECO:0007669"/>
    <property type="project" value="TreeGrafter"/>
</dbReference>
<accession>A0A5M3YNG9</accession>
<dbReference type="SUPFAM" id="SSF48264">
    <property type="entry name" value="Cytochrome P450"/>
    <property type="match status" value="1"/>
</dbReference>
<sequence>MFQSFSVALWGFLALYPIHVTLEFFKNRRLAQQIGLPYMAFPFSEHSVFYLGFVETRWYRYLVDHCLPAWLADLVHNSSFKYRWRVKNRITKLYGPVYTIVTPWSVTCHVSEANVVTQVCMARRSFPKPVKNYEGFAIYGPSVLTSEGNQWARYRRYTSATFNEKNNALVWQESIRQGIQMTSYWEEKHASDSPHTLFSLPDVRDDIVKFTLNIICSAGFGVTLPFKPAYKATTGDAEGLFQDAVMPPQGYSFTFPSVMEYISTSMSTVFFANGIWPKWIPRRMAPFFKTDFMAYDDLGKYLRALLDNAEVRENPSSHNLLEGLVRARREDSESGSTHRVDGLSDEEIFGNLYIFMIAGHETTATTLRFALILLAMHQDVQDHLYGEIQEVTMGESANSTDWDYERTFPKLVAPLCIMLETLRLYPPVSSLPKWTDTSSASISYRDQTYQIPPATHLSLDANALHYDEMYWGPNASEFDPSRWDKRNTDSFLAKNDGLDGLSGPGLEHDTIHRPVRGAFLPFSDGVRACVGKKFAQVEFVAALVIIFRNYRVTLQEHADESESEMRCRVQQTLQQSSNAQTLTIGENVPLLRLHSLSLRRVAETFSTWAADFHTALQLRPAMPHKQKKNSKHAPTNASPRAEKRNPLISDESTLGSSAAPRTNYQEIHQNEVEALRSIYGDDFEEVQHRRSAWHQSSDLSFRLHLRASSNPDVRLELLVELPATYPKTYPNITLENIEDLRQGSRSRILDIIRNKPKELLGSEMIYEIAVSIQDVLEDIAEARAQNKDLPSLEEERMEQEAAANQRAELERQEELRKQEAATAEEERALQQLLQDKIRERTKARISRRKSRTPGMDSNSDSDVMDNIPGAISFDPPLVMSDTDEGPLTFRAVYGKTHIQSRPGKETFTVRPAVSETRPCAPLLVLKELTIEARGVEPLAFREKMRSSEDKLDSLKRLRHPNLVEFVGFKICRPLDMDNSNGHAWKVYLLFEHANKGSLSEFLDIVGTAPVDMLRSWTIQLLEALEFYHRSGFVHGDIRCERVMLFRTSNGGTVVRLQASVEDALPDTTDSKRSLTTSKSPFWLPPELTQENASPTMKTDVWDLGIVFLQMGFGMEVLQRYTSANALMETLGLSPSLQDLLFEFFKPDPKKRPTAFQLQPSEFFRVDTPLISRTSTSNSISLPRRPRLDSLGGLPAFSRYNQDFDEAGRLGKGGFGQVVKARNKLDGRFYAIKKISQRSAAALKDTLSEIMLLSRLNHPYVVRYYTAWLEEDYDHVDEEAVTSTDGDYFTSRNSAAFEYSTGGLDFISSSGYPKIEFASDSEDEHDGSLSYRCKGETPETYGTESGTRKELSRVRSGSQGRPVLTTLYIQMEYCEKHTLRDLIKNGLYDDVDRSWRLFRQILDGLSHIHSHGIIHRDLKPDNIFIDVANNPRIGDFGLATSGQFTTAVRSSAAADFAGDFTRSLGTTYYVAPEMKSGFTGNYNEKVDMFSLGVIFFEMCHPLPTGMERDQTLRAIREKNHTLPATFQYSDKAVQGRIIESLLSHTPSQRPSAAELLHSGQIPLQVEEETFRRAIMHLLSDPNSPDYKKILSGIFSQSPKKFEDIAWDMDSRSYPAANELLVQGLVKERLTAIFRKHGAVETSRQMLFPRSQHYNNGAMRLLDASGNLLQLPFDLTLPNARSISRQDPTLEKSFAFGTVYREMPHGGEPRTHKEVDFDIVSHNALDLALKEAEVIKVLDEIIEEFPPLRSASMCFLVNHSDLLQLIMEFCRITPSQIPLVKEVVSKLNVGKWTMQKIRSELRSPAIGVASTSLDDLARFDFRDSPKQTQRRLKSIMEGTKFAERLAPIFARINLLMTYLQSFDVKRKVYVNPLGSLNDKFFRGSILFQCVFDTKRRDVFAAGGRYDSLIQEFRPKLLTSRSQTHAVGFNLSWDRLSSSMVDYVGGLAKQSVKQPENDSGVFWKTRRCDVLVASFDPTVLRTIGIKVLQDLWANDISGELAVDASSLEELLTNYRDHNHSWIVIAKQDSKERGFKVKCLAPREEWDIRNSELIPWLRNEIRARNQREGTTEQRQTRLPSQADTSAVNSERANDVRILAPLHRNKKSNRRNIVESALLRSREVAEKALNGPIVAIDTRDDLLEAIRDTRLSDPDSWRTVIQNAPLTERKYFSQVHELLCDLANESQSKDGGEHYTNAFIYNYRTGLCLYYDLGCGNDR</sequence>
<dbReference type="CDD" id="cd23823">
    <property type="entry name" value="RWD_GCN2"/>
    <property type="match status" value="1"/>
</dbReference>
<dbReference type="InterPro" id="IPR008271">
    <property type="entry name" value="Ser/Thr_kinase_AS"/>
</dbReference>
<gene>
    <name evidence="15" type="ORF">ATEIFO6365_0004014100</name>
</gene>
<dbReference type="PROSITE" id="PS50011">
    <property type="entry name" value="PROTEIN_KINASE_DOM"/>
    <property type="match status" value="2"/>
</dbReference>
<dbReference type="GO" id="GO:0004694">
    <property type="term" value="F:eukaryotic translation initiation factor 2alpha kinase activity"/>
    <property type="evidence" value="ECO:0007669"/>
    <property type="project" value="UniProtKB-ARBA"/>
</dbReference>
<dbReference type="InterPro" id="IPR024435">
    <property type="entry name" value="HisRS-related_dom"/>
</dbReference>
<evidence type="ECO:0000256" key="2">
    <source>
        <dbReference type="ARBA" id="ARBA00022527"/>
    </source>
</evidence>
<dbReference type="InterPro" id="IPR000719">
    <property type="entry name" value="Prot_kinase_dom"/>
</dbReference>
<dbReference type="PANTHER" id="PTHR11042">
    <property type="entry name" value="EUKARYOTIC TRANSLATION INITIATION FACTOR 2-ALPHA KINASE EIF2-ALPHA KINASE -RELATED"/>
    <property type="match status" value="1"/>
</dbReference>
<feature type="compositionally biased region" description="Basic and acidic residues" evidence="14">
    <location>
        <begin position="807"/>
        <end position="823"/>
    </location>
</feature>
<dbReference type="EMBL" id="BLJY01000004">
    <property type="protein sequence ID" value="GFF15022.1"/>
    <property type="molecule type" value="Genomic_DNA"/>
</dbReference>
<dbReference type="GO" id="GO:0005524">
    <property type="term" value="F:ATP binding"/>
    <property type="evidence" value="ECO:0007669"/>
    <property type="project" value="UniProtKB-UniRule"/>
</dbReference>
<evidence type="ECO:0000313" key="16">
    <source>
        <dbReference type="Proteomes" id="UP000452235"/>
    </source>
</evidence>
<keyword evidence="9 13" id="KW-0408">Iron</keyword>
<dbReference type="InterPro" id="IPR036621">
    <property type="entry name" value="Anticodon-bd_dom_sf"/>
</dbReference>
<dbReference type="Pfam" id="PF00067">
    <property type="entry name" value="p450"/>
    <property type="match status" value="1"/>
</dbReference>
<keyword evidence="6 15" id="KW-0418">Kinase</keyword>
<dbReference type="GO" id="GO:0004497">
    <property type="term" value="F:monooxygenase activity"/>
    <property type="evidence" value="ECO:0007669"/>
    <property type="project" value="InterPro"/>
</dbReference>
<keyword evidence="5" id="KW-0547">Nucleotide-binding</keyword>
<reference evidence="15 16" key="1">
    <citation type="submission" date="2020-01" db="EMBL/GenBank/DDBJ databases">
        <title>Aspergillus terreus IFO 6365 whole genome shotgun sequence.</title>
        <authorList>
            <person name="Kanamasa S."/>
            <person name="Takahashi H."/>
        </authorList>
    </citation>
    <scope>NUCLEOTIDE SEQUENCE [LARGE SCALE GENOMIC DNA]</scope>
    <source>
        <strain evidence="15 16">IFO 6365</strain>
    </source>
</reference>
<dbReference type="InterPro" id="IPR017972">
    <property type="entry name" value="Cyt_P450_CS"/>
</dbReference>
<evidence type="ECO:0000256" key="5">
    <source>
        <dbReference type="ARBA" id="ARBA00022741"/>
    </source>
</evidence>
<comment type="catalytic activity">
    <reaction evidence="12">
        <text>L-seryl-[protein] + ATP = O-phospho-L-seryl-[protein] + ADP + H(+)</text>
        <dbReference type="Rhea" id="RHEA:17989"/>
        <dbReference type="Rhea" id="RHEA-COMP:9863"/>
        <dbReference type="Rhea" id="RHEA-COMP:11604"/>
        <dbReference type="ChEBI" id="CHEBI:15378"/>
        <dbReference type="ChEBI" id="CHEBI:29999"/>
        <dbReference type="ChEBI" id="CHEBI:30616"/>
        <dbReference type="ChEBI" id="CHEBI:83421"/>
        <dbReference type="ChEBI" id="CHEBI:456216"/>
        <dbReference type="EC" id="2.7.11.1"/>
    </reaction>
</comment>
<dbReference type="Pfam" id="PF12745">
    <property type="entry name" value="HGTP_anticodon2"/>
    <property type="match status" value="1"/>
</dbReference>
<feature type="compositionally biased region" description="Basic and acidic residues" evidence="14">
    <location>
        <begin position="2061"/>
        <end position="2071"/>
    </location>
</feature>
<dbReference type="CDD" id="cd14046">
    <property type="entry name" value="STKc_EIF2AK4_GCN2_rpt2"/>
    <property type="match status" value="1"/>
</dbReference>
<dbReference type="OrthoDB" id="341578at2759"/>
<dbReference type="GO" id="GO:0020037">
    <property type="term" value="F:heme binding"/>
    <property type="evidence" value="ECO:0007669"/>
    <property type="project" value="InterPro"/>
</dbReference>
<dbReference type="Proteomes" id="UP000452235">
    <property type="component" value="Unassembled WGS sequence"/>
</dbReference>
<dbReference type="SUPFAM" id="SSF54495">
    <property type="entry name" value="UBC-like"/>
    <property type="match status" value="1"/>
</dbReference>
<dbReference type="Pfam" id="PF13393">
    <property type="entry name" value="tRNA-synt_His"/>
    <property type="match status" value="1"/>
</dbReference>
<dbReference type="Gene3D" id="3.30.930.10">
    <property type="entry name" value="Bira Bifunctional Protein, Domain 2"/>
    <property type="match status" value="1"/>
</dbReference>